<proteinExistence type="predicted"/>
<name>A0A6J4NND7_9PSEU</name>
<evidence type="ECO:0000256" key="1">
    <source>
        <dbReference type="SAM" id="MobiDB-lite"/>
    </source>
</evidence>
<evidence type="ECO:0000313" key="2">
    <source>
        <dbReference type="EMBL" id="CAA9392749.1"/>
    </source>
</evidence>
<feature type="region of interest" description="Disordered" evidence="1">
    <location>
        <begin position="1"/>
        <end position="37"/>
    </location>
</feature>
<sequence length="37" mass="4463">EEVPHRRHRSRRRRARVRQGPLLPLRGRPVARGHHPL</sequence>
<feature type="non-terminal residue" evidence="2">
    <location>
        <position position="1"/>
    </location>
</feature>
<organism evidence="2">
    <name type="scientific">uncultured Pseudonocardia sp</name>
    <dbReference type="NCBI Taxonomy" id="211455"/>
    <lineage>
        <taxon>Bacteria</taxon>
        <taxon>Bacillati</taxon>
        <taxon>Actinomycetota</taxon>
        <taxon>Actinomycetes</taxon>
        <taxon>Pseudonocardiales</taxon>
        <taxon>Pseudonocardiaceae</taxon>
        <taxon>Pseudonocardia</taxon>
        <taxon>environmental samples</taxon>
    </lineage>
</organism>
<accession>A0A6J4NND7</accession>
<reference evidence="2" key="1">
    <citation type="submission" date="2020-02" db="EMBL/GenBank/DDBJ databases">
        <authorList>
            <person name="Meier V. D."/>
        </authorList>
    </citation>
    <scope>NUCLEOTIDE SEQUENCE</scope>
    <source>
        <strain evidence="2">AVDCRST_MAG66</strain>
    </source>
</reference>
<feature type="non-terminal residue" evidence="2">
    <location>
        <position position="37"/>
    </location>
</feature>
<protein>
    <submittedName>
        <fullName evidence="2">Uncharacterized protein</fullName>
    </submittedName>
</protein>
<gene>
    <name evidence="2" type="ORF">AVDCRST_MAG66-1111</name>
</gene>
<dbReference type="AlphaFoldDB" id="A0A6J4NND7"/>
<feature type="compositionally biased region" description="Basic residues" evidence="1">
    <location>
        <begin position="1"/>
        <end position="17"/>
    </location>
</feature>
<dbReference type="EMBL" id="CADCUS010000144">
    <property type="protein sequence ID" value="CAA9392749.1"/>
    <property type="molecule type" value="Genomic_DNA"/>
</dbReference>